<evidence type="ECO:0000313" key="2">
    <source>
        <dbReference type="EMBL" id="MDQ0206155.1"/>
    </source>
</evidence>
<gene>
    <name evidence="2" type="ORF">J2S05_000929</name>
</gene>
<keyword evidence="3" id="KW-1185">Reference proteome</keyword>
<reference evidence="2 3" key="1">
    <citation type="submission" date="2023-07" db="EMBL/GenBank/DDBJ databases">
        <title>Genomic Encyclopedia of Type Strains, Phase IV (KMG-IV): sequencing the most valuable type-strain genomes for metagenomic binning, comparative biology and taxonomic classification.</title>
        <authorList>
            <person name="Goeker M."/>
        </authorList>
    </citation>
    <scope>NUCLEOTIDE SEQUENCE [LARGE SCALE GENOMIC DNA]</scope>
    <source>
        <strain evidence="2 3">DSM 19154</strain>
    </source>
</reference>
<evidence type="ECO:0000256" key="1">
    <source>
        <dbReference type="SAM" id="MobiDB-lite"/>
    </source>
</evidence>
<protein>
    <recommendedName>
        <fullName evidence="4">DUF4025 domain-containing protein</fullName>
    </recommendedName>
</protein>
<dbReference type="Proteomes" id="UP001225034">
    <property type="component" value="Unassembled WGS sequence"/>
</dbReference>
<accession>A0ABT9YE79</accession>
<dbReference type="RefSeq" id="WP_306980339.1">
    <property type="nucleotide sequence ID" value="NZ_JAUSUA010000001.1"/>
</dbReference>
<name>A0ABT9YE79_9BACI</name>
<organism evidence="2 3">
    <name type="scientific">Alkalicoccobacillus murimartini</name>
    <dbReference type="NCBI Taxonomy" id="171685"/>
    <lineage>
        <taxon>Bacteria</taxon>
        <taxon>Bacillati</taxon>
        <taxon>Bacillota</taxon>
        <taxon>Bacilli</taxon>
        <taxon>Bacillales</taxon>
        <taxon>Bacillaceae</taxon>
        <taxon>Alkalicoccobacillus</taxon>
    </lineage>
</organism>
<dbReference type="EMBL" id="JAUSUA010000001">
    <property type="protein sequence ID" value="MDQ0206155.1"/>
    <property type="molecule type" value="Genomic_DNA"/>
</dbReference>
<proteinExistence type="predicted"/>
<feature type="region of interest" description="Disordered" evidence="1">
    <location>
        <begin position="1"/>
        <end position="42"/>
    </location>
</feature>
<comment type="caution">
    <text evidence="2">The sequence shown here is derived from an EMBL/GenBank/DDBJ whole genome shotgun (WGS) entry which is preliminary data.</text>
</comment>
<evidence type="ECO:0000313" key="3">
    <source>
        <dbReference type="Proteomes" id="UP001225034"/>
    </source>
</evidence>
<evidence type="ECO:0008006" key="4">
    <source>
        <dbReference type="Google" id="ProtNLM"/>
    </source>
</evidence>
<sequence length="42" mass="4932">MSEKNKDQNKSGEEETKDLFDKSLEDGTIEQDKDKDKEKKDK</sequence>